<feature type="compositionally biased region" description="Gly residues" evidence="2">
    <location>
        <begin position="294"/>
        <end position="332"/>
    </location>
</feature>
<feature type="region of interest" description="Disordered" evidence="2">
    <location>
        <begin position="151"/>
        <end position="461"/>
    </location>
</feature>
<feature type="compositionally biased region" description="Low complexity" evidence="2">
    <location>
        <begin position="411"/>
        <end position="423"/>
    </location>
</feature>
<reference evidence="3" key="1">
    <citation type="submission" date="2006-06" db="EMBL/GenBank/DDBJ databases">
        <title>Complete sequence of chromosome of Mycobacterium sp. MCS.</title>
        <authorList>
            <consortium name="US DOE Joint Genome Institute"/>
            <person name="Copeland A."/>
            <person name="Lucas S."/>
            <person name="Lapidus A."/>
            <person name="Barry K."/>
            <person name="Detter J.C."/>
            <person name="Glavina del Rio T."/>
            <person name="Hammon N."/>
            <person name="Israni S."/>
            <person name="Dalin E."/>
            <person name="Tice H."/>
            <person name="Pitluck S."/>
            <person name="Martinez M."/>
            <person name="Schmutz J."/>
            <person name="Larimer F."/>
            <person name="Land M."/>
            <person name="Hauser L."/>
            <person name="Kyrpides N."/>
            <person name="Kim E."/>
            <person name="Miller C.D."/>
            <person name="Hughes J.E."/>
            <person name="Anderson A.J."/>
            <person name="Sims R.C."/>
            <person name="Richardson P."/>
        </authorList>
    </citation>
    <scope>NUCLEOTIDE SEQUENCE [LARGE SCALE GENOMIC DNA]</scope>
    <source>
        <strain evidence="3">MCS</strain>
    </source>
</reference>
<gene>
    <name evidence="3" type="ordered locus">Mmcs_2470</name>
</gene>
<evidence type="ECO:0000256" key="1">
    <source>
        <dbReference type="SAM" id="Coils"/>
    </source>
</evidence>
<feature type="compositionally biased region" description="Low complexity" evidence="2">
    <location>
        <begin position="282"/>
        <end position="293"/>
    </location>
</feature>
<evidence type="ECO:0000256" key="2">
    <source>
        <dbReference type="SAM" id="MobiDB-lite"/>
    </source>
</evidence>
<sequence>MTGAGAWPETDESLFTDRASSLGGVLSQAAKAREGWQTNQASIFNGVHVWAGEGASKAGAVVEKHASEMISHEQRMRDAISWCEKAAESITTAKDVICDNVAKGQEEIRQLEREAANQDIDATNAIQSVVNRKYFENFDTVNKLAVGLGGKPGVPQAPFEEPDELDTDGSRVPDGQRPSFFVRPTSSEVPQAPVVGEPVAPPIGTPSIQPGASKGVRAAGTPDMGGPVVGQPAANPVVKPDVVRPAGRPNIDAPSASPSPGRSPAGPQSQPSPVMASGGSGMPPITSSSPGSPLGSGGSSGGGAPSLGGGSGSGGGGASGVGSSGGSSGGGTSSSPISDGPSSIGDQSSVDPSNGASGPSSGAGGQPPIQSPPIADRLSNIGPAMQPASAPMAAPAAPTEVAPPAAPAPSNPTTSTAAHAPVAPVSPPATGGGVPMAGGPAMPPPPMPLGPPPTPSPAAPVVPTSAVPPPVAAPTSSAGSVVGAPAPVPVSAARAERDAIAGSMRRQSAGDPVQVARRVAAALNAVESMDFGFFWATGVTKDGTILVANSYGIGYIPDGVKLPDGVRMVSADESIPIDERAKWATFPMLALHGWAQHHDVPLRAVVATAEQFDGFDPGAARVILTPDDIPERGDMAGRSRLEVIAPGAARQLASVDDTRLGDLLPPAPADTTPPADNSLMLWFEVMKPLMSTSAERGAAHLEAMVSYANHAQELALHRAQTATDAATQRAAIADWVYWQHVSVMSNDAIVIRQ</sequence>
<dbReference type="EMBL" id="CP000384">
    <property type="protein sequence ID" value="ABG08578.1"/>
    <property type="molecule type" value="Genomic_DNA"/>
</dbReference>
<feature type="compositionally biased region" description="Low complexity" evidence="2">
    <location>
        <begin position="352"/>
        <end position="374"/>
    </location>
</feature>
<dbReference type="KEGG" id="mmc:Mmcs_2470"/>
<dbReference type="AlphaFoldDB" id="A0A5Q5BJT5"/>
<feature type="compositionally biased region" description="Low complexity" evidence="2">
    <location>
        <begin position="254"/>
        <end position="273"/>
    </location>
</feature>
<feature type="compositionally biased region" description="Pro residues" evidence="2">
    <location>
        <begin position="441"/>
        <end position="461"/>
    </location>
</feature>
<accession>A0A5Q5BJT5</accession>
<proteinExistence type="predicted"/>
<feature type="compositionally biased region" description="Low complexity" evidence="2">
    <location>
        <begin position="333"/>
        <end position="345"/>
    </location>
</feature>
<name>A0A5Q5BJT5_MYCSS</name>
<feature type="compositionally biased region" description="Low complexity" evidence="2">
    <location>
        <begin position="383"/>
        <end position="403"/>
    </location>
</feature>
<keyword evidence="1" id="KW-0175">Coiled coil</keyword>
<protein>
    <submittedName>
        <fullName evidence="3">Conserved hypothetical alanine and proline rich protein</fullName>
    </submittedName>
</protein>
<feature type="coiled-coil region" evidence="1">
    <location>
        <begin position="94"/>
        <end position="121"/>
    </location>
</feature>
<evidence type="ECO:0000313" key="3">
    <source>
        <dbReference type="EMBL" id="ABG08578.1"/>
    </source>
</evidence>
<organism evidence="3">
    <name type="scientific">Mycobacterium sp. (strain MCS)</name>
    <dbReference type="NCBI Taxonomy" id="164756"/>
    <lineage>
        <taxon>Bacteria</taxon>
        <taxon>Bacillati</taxon>
        <taxon>Actinomycetota</taxon>
        <taxon>Actinomycetes</taxon>
        <taxon>Mycobacteriales</taxon>
        <taxon>Mycobacteriaceae</taxon>
        <taxon>Mycobacterium</taxon>
    </lineage>
</organism>